<dbReference type="SUPFAM" id="SSF141868">
    <property type="entry name" value="EAL domain-like"/>
    <property type="match status" value="1"/>
</dbReference>
<sequence length="351" mass="40242">MNHSYKSCFQPLKIENKGYLSIFITSCDAGNRMIEVLNNLHFSAISTNHYRTYYENKAQLKELLSYLHSELLEFHCFEGCLHKCDIPSLHELCSLNTIYEHTFHEEIIDMIINAPLISFLQPIIDLKNKEVYGYVSLLHIENQTILPSQLFEVAKKTDLHYILDKRARTEAINARINRIPAGIKTFINFSPATITNSEFGLKHTLKLLKNNNIAPNDVVIEVVDTEKVTELLQLSSLLQSYRECGMIVALDDVGPKYATMDVLSKLQPNIIKINSNYIQNCHINPENQRFLEQCILLAKALNIKVIAKGIEEKEEYDYLQSIGIHLAQGYFIEQPSKSPTYLEKPTSISLY</sequence>
<dbReference type="SMART" id="SM00052">
    <property type="entry name" value="EAL"/>
    <property type="match status" value="1"/>
</dbReference>
<proteinExistence type="predicted"/>
<evidence type="ECO:0000313" key="3">
    <source>
        <dbReference type="Proteomes" id="UP001589854"/>
    </source>
</evidence>
<organism evidence="2 3">
    <name type="scientific">Metabacillus herbersteinensis</name>
    <dbReference type="NCBI Taxonomy" id="283816"/>
    <lineage>
        <taxon>Bacteria</taxon>
        <taxon>Bacillati</taxon>
        <taxon>Bacillota</taxon>
        <taxon>Bacilli</taxon>
        <taxon>Bacillales</taxon>
        <taxon>Bacillaceae</taxon>
        <taxon>Metabacillus</taxon>
    </lineage>
</organism>
<dbReference type="PROSITE" id="PS50883">
    <property type="entry name" value="EAL"/>
    <property type="match status" value="1"/>
</dbReference>
<evidence type="ECO:0000259" key="1">
    <source>
        <dbReference type="PROSITE" id="PS50883"/>
    </source>
</evidence>
<accession>A0ABV6GAH5</accession>
<dbReference type="CDD" id="cd01948">
    <property type="entry name" value="EAL"/>
    <property type="match status" value="1"/>
</dbReference>
<keyword evidence="3" id="KW-1185">Reference proteome</keyword>
<gene>
    <name evidence="2" type="ORF">ACFFIX_04165</name>
</gene>
<reference evidence="2 3" key="1">
    <citation type="submission" date="2024-09" db="EMBL/GenBank/DDBJ databases">
        <authorList>
            <person name="Sun Q."/>
            <person name="Mori K."/>
        </authorList>
    </citation>
    <scope>NUCLEOTIDE SEQUENCE [LARGE SCALE GENOMIC DNA]</scope>
    <source>
        <strain evidence="2 3">CCM 7228</strain>
    </source>
</reference>
<dbReference type="InterPro" id="IPR050706">
    <property type="entry name" value="Cyclic-di-GMP_PDE-like"/>
</dbReference>
<feature type="domain" description="EAL" evidence="1">
    <location>
        <begin position="100"/>
        <end position="349"/>
    </location>
</feature>
<dbReference type="InterPro" id="IPR035919">
    <property type="entry name" value="EAL_sf"/>
</dbReference>
<name>A0ABV6GAH5_9BACI</name>
<comment type="caution">
    <text evidence="2">The sequence shown here is derived from an EMBL/GenBank/DDBJ whole genome shotgun (WGS) entry which is preliminary data.</text>
</comment>
<dbReference type="PANTHER" id="PTHR33121:SF15">
    <property type="entry name" value="BLUE LIGHT- AND TEMPERATURE-REGULATED ANTIREPRESSOR BLUF"/>
    <property type="match status" value="1"/>
</dbReference>
<dbReference type="EMBL" id="JBHLVO010000002">
    <property type="protein sequence ID" value="MFC0270646.1"/>
    <property type="molecule type" value="Genomic_DNA"/>
</dbReference>
<dbReference type="Pfam" id="PF00563">
    <property type="entry name" value="EAL"/>
    <property type="match status" value="1"/>
</dbReference>
<evidence type="ECO:0000313" key="2">
    <source>
        <dbReference type="EMBL" id="MFC0270646.1"/>
    </source>
</evidence>
<dbReference type="RefSeq" id="WP_378930827.1">
    <property type="nucleotide sequence ID" value="NZ_JBHLVO010000002.1"/>
</dbReference>
<dbReference type="InterPro" id="IPR001633">
    <property type="entry name" value="EAL_dom"/>
</dbReference>
<dbReference type="Gene3D" id="3.20.20.450">
    <property type="entry name" value="EAL domain"/>
    <property type="match status" value="1"/>
</dbReference>
<dbReference type="PANTHER" id="PTHR33121">
    <property type="entry name" value="CYCLIC DI-GMP PHOSPHODIESTERASE PDEF"/>
    <property type="match status" value="1"/>
</dbReference>
<dbReference type="Proteomes" id="UP001589854">
    <property type="component" value="Unassembled WGS sequence"/>
</dbReference>
<protein>
    <submittedName>
        <fullName evidence="2">EAL domain-containing protein</fullName>
    </submittedName>
</protein>